<evidence type="ECO:0000256" key="5">
    <source>
        <dbReference type="ARBA" id="ARBA00022989"/>
    </source>
</evidence>
<dbReference type="InterPro" id="IPR011527">
    <property type="entry name" value="ABC1_TM_dom"/>
</dbReference>
<dbReference type="InterPro" id="IPR036640">
    <property type="entry name" value="ABC1_TM_sf"/>
</dbReference>
<dbReference type="GO" id="GO:0015421">
    <property type="term" value="F:ABC-type oligopeptide transporter activity"/>
    <property type="evidence" value="ECO:0007669"/>
    <property type="project" value="TreeGrafter"/>
</dbReference>
<feature type="transmembrane region" description="Helical" evidence="7">
    <location>
        <begin position="73"/>
        <end position="93"/>
    </location>
</feature>
<organism evidence="10 11">
    <name type="scientific">Xylanibacter ruminicola</name>
    <name type="common">Prevotella ruminicola</name>
    <dbReference type="NCBI Taxonomy" id="839"/>
    <lineage>
        <taxon>Bacteria</taxon>
        <taxon>Pseudomonadati</taxon>
        <taxon>Bacteroidota</taxon>
        <taxon>Bacteroidia</taxon>
        <taxon>Bacteroidales</taxon>
        <taxon>Prevotellaceae</taxon>
        <taxon>Xylanibacter</taxon>
    </lineage>
</organism>
<dbReference type="InterPro" id="IPR039421">
    <property type="entry name" value="Type_1_exporter"/>
</dbReference>
<evidence type="ECO:0000313" key="11">
    <source>
        <dbReference type="Proteomes" id="UP000806522"/>
    </source>
</evidence>
<feature type="domain" description="ABC transporter" evidence="8">
    <location>
        <begin position="346"/>
        <end position="555"/>
    </location>
</feature>
<dbReference type="CDD" id="cd07346">
    <property type="entry name" value="ABC_6TM_exporters"/>
    <property type="match status" value="1"/>
</dbReference>
<evidence type="ECO:0000259" key="8">
    <source>
        <dbReference type="PROSITE" id="PS50893"/>
    </source>
</evidence>
<keyword evidence="4 10" id="KW-0067">ATP-binding</keyword>
<comment type="subcellular location">
    <subcellularLocation>
        <location evidence="1">Cell membrane</location>
        <topology evidence="1">Multi-pass membrane protein</topology>
    </subcellularLocation>
</comment>
<evidence type="ECO:0000256" key="6">
    <source>
        <dbReference type="ARBA" id="ARBA00023136"/>
    </source>
</evidence>
<dbReference type="Pfam" id="PF00005">
    <property type="entry name" value="ABC_tran"/>
    <property type="match status" value="1"/>
</dbReference>
<keyword evidence="3" id="KW-0547">Nucleotide-binding</keyword>
<evidence type="ECO:0000256" key="2">
    <source>
        <dbReference type="ARBA" id="ARBA00022692"/>
    </source>
</evidence>
<dbReference type="Proteomes" id="UP000806522">
    <property type="component" value="Unassembled WGS sequence"/>
</dbReference>
<dbReference type="Gene3D" id="3.40.50.300">
    <property type="entry name" value="P-loop containing nucleotide triphosphate hydrolases"/>
    <property type="match status" value="1"/>
</dbReference>
<dbReference type="GO" id="GO:0016887">
    <property type="term" value="F:ATP hydrolysis activity"/>
    <property type="evidence" value="ECO:0007669"/>
    <property type="project" value="InterPro"/>
</dbReference>
<dbReference type="AlphaFoldDB" id="A0A9D5P0Z6"/>
<evidence type="ECO:0000256" key="1">
    <source>
        <dbReference type="ARBA" id="ARBA00004651"/>
    </source>
</evidence>
<feature type="domain" description="ABC transmembrane type-1" evidence="9">
    <location>
        <begin position="36"/>
        <end position="315"/>
    </location>
</feature>
<gene>
    <name evidence="10" type="ORF">E7101_08135</name>
</gene>
<dbReference type="GO" id="GO:0005524">
    <property type="term" value="F:ATP binding"/>
    <property type="evidence" value="ECO:0007669"/>
    <property type="project" value="UniProtKB-KW"/>
</dbReference>
<protein>
    <submittedName>
        <fullName evidence="10">ABC transporter ATP-binding protein</fullName>
    </submittedName>
</protein>
<evidence type="ECO:0000259" key="9">
    <source>
        <dbReference type="PROSITE" id="PS50929"/>
    </source>
</evidence>
<proteinExistence type="predicted"/>
<evidence type="ECO:0000256" key="3">
    <source>
        <dbReference type="ARBA" id="ARBA00022741"/>
    </source>
</evidence>
<dbReference type="InterPro" id="IPR003593">
    <property type="entry name" value="AAA+_ATPase"/>
</dbReference>
<dbReference type="SUPFAM" id="SSF52540">
    <property type="entry name" value="P-loop containing nucleoside triphosphate hydrolases"/>
    <property type="match status" value="1"/>
</dbReference>
<sequence length="557" mass="62481">MKNKWPPLPNTGSGMKYFSWLWQNSCGIRWNTAVRIVTGIVQVVLGLLMVWLSKRFIDETIRTGTADDVLRMVKLLVLTVVGGVVLRQVGYWLKTSANVRQSNALRLRIFGRLFHRQLFTGDELHSGDVSSRLAKDIEQVTKVTTDTLPEMLITGIKLCGAFLLMRWFDERLAWALLLLTPLAIVFGKLIARRLRHMTLDIRQDESRIQMQVQEGMEHNAVLRSLGSEQWVTDRLDSMQQRLRGNVMRRLRFTVVTRLIMGCAFGLGYLLAFVWGGIGLRNGTITFGVMTSFLQLVSMIQGPILQLLNMVPEVIHATASIDRLEELEQTTQVPTVARTGKTSSKGINFKDVSFRYSKGDREILSHFTHEFRPGSKTSIMGETGIGKTTLFRLILGFIEPTNGAIEVGGELCFVPQGNTLMSGTIRYNLQLAKPDATEDELRQVLHTACADFVFDLPDGIDTELGERGSGLSEGQAQRIAIARGLLHGGDILLLDEISSSLDEPTEYELYRRLFKTYPQKTMLFITHRKAVSELCGEVVCLSMISSFYATAKKNLITG</sequence>
<comment type="caution">
    <text evidence="10">The sequence shown here is derived from an EMBL/GenBank/DDBJ whole genome shotgun (WGS) entry which is preliminary data.</text>
</comment>
<feature type="transmembrane region" description="Helical" evidence="7">
    <location>
        <begin position="258"/>
        <end position="277"/>
    </location>
</feature>
<evidence type="ECO:0000256" key="4">
    <source>
        <dbReference type="ARBA" id="ARBA00022840"/>
    </source>
</evidence>
<keyword evidence="2 7" id="KW-0812">Transmembrane</keyword>
<keyword evidence="5 7" id="KW-1133">Transmembrane helix</keyword>
<dbReference type="EMBL" id="SUYC01000008">
    <property type="protein sequence ID" value="MBE6270906.1"/>
    <property type="molecule type" value="Genomic_DNA"/>
</dbReference>
<dbReference type="PANTHER" id="PTHR43394:SF1">
    <property type="entry name" value="ATP-BINDING CASSETTE SUB-FAMILY B MEMBER 10, MITOCHONDRIAL"/>
    <property type="match status" value="1"/>
</dbReference>
<dbReference type="InterPro" id="IPR003439">
    <property type="entry name" value="ABC_transporter-like_ATP-bd"/>
</dbReference>
<accession>A0A9D5P0Z6</accession>
<dbReference type="PANTHER" id="PTHR43394">
    <property type="entry name" value="ATP-DEPENDENT PERMEASE MDL1, MITOCHONDRIAL"/>
    <property type="match status" value="1"/>
</dbReference>
<name>A0A9D5P0Z6_XYLRU</name>
<dbReference type="PROSITE" id="PS50893">
    <property type="entry name" value="ABC_TRANSPORTER_2"/>
    <property type="match status" value="1"/>
</dbReference>
<dbReference type="Pfam" id="PF00664">
    <property type="entry name" value="ABC_membrane"/>
    <property type="match status" value="1"/>
</dbReference>
<feature type="transmembrane region" description="Helical" evidence="7">
    <location>
        <begin position="32"/>
        <end position="52"/>
    </location>
</feature>
<dbReference type="PROSITE" id="PS50929">
    <property type="entry name" value="ABC_TM1F"/>
    <property type="match status" value="1"/>
</dbReference>
<dbReference type="SMART" id="SM00382">
    <property type="entry name" value="AAA"/>
    <property type="match status" value="1"/>
</dbReference>
<dbReference type="GO" id="GO:0005886">
    <property type="term" value="C:plasma membrane"/>
    <property type="evidence" value="ECO:0007669"/>
    <property type="project" value="UniProtKB-SubCell"/>
</dbReference>
<dbReference type="Gene3D" id="1.20.1560.10">
    <property type="entry name" value="ABC transporter type 1, transmembrane domain"/>
    <property type="match status" value="1"/>
</dbReference>
<reference evidence="10" key="1">
    <citation type="submission" date="2019-04" db="EMBL/GenBank/DDBJ databases">
        <title>Evolution of Biomass-Degrading Anaerobic Consortia Revealed by Metagenomics.</title>
        <authorList>
            <person name="Peng X."/>
        </authorList>
    </citation>
    <scope>NUCLEOTIDE SEQUENCE</scope>
    <source>
        <strain evidence="10">SIG140</strain>
    </source>
</reference>
<keyword evidence="6 7" id="KW-0472">Membrane</keyword>
<evidence type="ECO:0000313" key="10">
    <source>
        <dbReference type="EMBL" id="MBE6270906.1"/>
    </source>
</evidence>
<evidence type="ECO:0000256" key="7">
    <source>
        <dbReference type="SAM" id="Phobius"/>
    </source>
</evidence>
<dbReference type="SUPFAM" id="SSF90123">
    <property type="entry name" value="ABC transporter transmembrane region"/>
    <property type="match status" value="1"/>
</dbReference>
<dbReference type="InterPro" id="IPR027417">
    <property type="entry name" value="P-loop_NTPase"/>
</dbReference>
<feature type="transmembrane region" description="Helical" evidence="7">
    <location>
        <begin position="172"/>
        <end position="191"/>
    </location>
</feature>